<keyword evidence="4" id="KW-0411">Iron-sulfur</keyword>
<dbReference type="InterPro" id="IPR017896">
    <property type="entry name" value="4Fe4S_Fe-S-bd"/>
</dbReference>
<dbReference type="InterPro" id="IPR007202">
    <property type="entry name" value="4Fe-4S_dom"/>
</dbReference>
<dbReference type="Pfam" id="PF02906">
    <property type="entry name" value="Fe_hyd_lg_C"/>
    <property type="match status" value="1"/>
</dbReference>
<dbReference type="PROSITE" id="PS51379">
    <property type="entry name" value="4FE4S_FER_2"/>
    <property type="match status" value="2"/>
</dbReference>
<dbReference type="PANTHER" id="PTHR11615">
    <property type="entry name" value="NITRATE, FORMATE, IRON DEHYDROGENASE"/>
    <property type="match status" value="1"/>
</dbReference>
<dbReference type="Gene3D" id="1.10.15.40">
    <property type="entry name" value="Electron transport complex subunit B, putative Fe-S cluster"/>
    <property type="match status" value="1"/>
</dbReference>
<evidence type="ECO:0000256" key="2">
    <source>
        <dbReference type="ARBA" id="ARBA00022723"/>
    </source>
</evidence>
<evidence type="ECO:0000313" key="7">
    <source>
        <dbReference type="EMBL" id="MEM5948205.1"/>
    </source>
</evidence>
<dbReference type="InterPro" id="IPR004108">
    <property type="entry name" value="Fe_hydrogenase_lsu_C"/>
</dbReference>
<keyword evidence="2" id="KW-0479">Metal-binding</keyword>
<dbReference type="PROSITE" id="PS51656">
    <property type="entry name" value="4FE4S"/>
    <property type="match status" value="1"/>
</dbReference>
<evidence type="ECO:0000256" key="1">
    <source>
        <dbReference type="ARBA" id="ARBA00022485"/>
    </source>
</evidence>
<keyword evidence="3" id="KW-0408">Iron</keyword>
<protein>
    <submittedName>
        <fullName evidence="7">[Fe-Fe] hydrogenase large subunit C-terminal domain-containing protein</fullName>
    </submittedName>
</protein>
<dbReference type="SUPFAM" id="SSF54862">
    <property type="entry name" value="4Fe-4S ferredoxins"/>
    <property type="match status" value="1"/>
</dbReference>
<accession>A0ABU9UE29</accession>
<dbReference type="SUPFAM" id="SSF53920">
    <property type="entry name" value="Fe-only hydrogenase"/>
    <property type="match status" value="1"/>
</dbReference>
<dbReference type="EMBL" id="JBCHKQ010000002">
    <property type="protein sequence ID" value="MEM5948205.1"/>
    <property type="molecule type" value="Genomic_DNA"/>
</dbReference>
<dbReference type="InterPro" id="IPR050340">
    <property type="entry name" value="Cytosolic_Fe-S_CAF"/>
</dbReference>
<evidence type="ECO:0000256" key="3">
    <source>
        <dbReference type="ARBA" id="ARBA00023004"/>
    </source>
</evidence>
<dbReference type="Pfam" id="PF04060">
    <property type="entry name" value="FeS"/>
    <property type="match status" value="1"/>
</dbReference>
<name>A0ABU9UE29_9SPIR</name>
<feature type="domain" description="4Fe-4S" evidence="6">
    <location>
        <begin position="361"/>
        <end position="422"/>
    </location>
</feature>
<dbReference type="PROSITE" id="PS00198">
    <property type="entry name" value="4FE4S_FER_1"/>
    <property type="match status" value="1"/>
</dbReference>
<dbReference type="RefSeq" id="WP_420069651.1">
    <property type="nucleotide sequence ID" value="NZ_JBCHKQ010000002.1"/>
</dbReference>
<sequence length="576" mass="63507">MTLHRLIYTVTSDCFDCYKCIRECPVKAIRISAGRAEVIEELCIYCGHCVEVCPSGAKRVRSDIDRAKTILSLRSRVVLSLAPSFTAFFRDISPQKLINSCRKLGFHAVSETAVGADIVSEKTREILAEHVEQESGRLLISSACPVIVEYISRYRPDLLSYVIPVGSPMRAHAEYLKSVFGYDTAVVFAGPCIAKKKEADHSGGVVDLALTFSELGAWMEEDVVENYPSKINSNGVSFYPSRSSYGSLYPVQGGAIRSLESIGIPDSWVCESFSGITQIAHALDGLDINSLNIPLFLELLACEGGCINGPAFGSCRGSLERHLKVLSYAEGASKKPIKYALSLEVKADGDPYIEPPISDDEIREALRSVGKYTIEDELNCSGCGYDTCRAFAEAMVRRRAERSMCVSYMRKLAQKKANALLKTMPSAAVVVNQELKIVECNSNFAHLWGTEIEGMYGVKPGLEGADLRKIVPFWKAFKLVLDEQGPELVEEDFKVGKRIIHGSIFVIERGAVAGGLFQDITVPWIQRDRIIQQARKVMRDHLRTVQKVAYLLGENAAEMEATLSSIVESFEGENHG</sequence>
<dbReference type="Proteomes" id="UP001466331">
    <property type="component" value="Unassembled WGS sequence"/>
</dbReference>
<evidence type="ECO:0000259" key="5">
    <source>
        <dbReference type="PROSITE" id="PS51379"/>
    </source>
</evidence>
<keyword evidence="1" id="KW-0004">4Fe-4S</keyword>
<feature type="domain" description="4Fe-4S ferredoxin-type" evidence="5">
    <location>
        <begin position="5"/>
        <end position="32"/>
    </location>
</feature>
<dbReference type="Pfam" id="PF13237">
    <property type="entry name" value="Fer4_10"/>
    <property type="match status" value="1"/>
</dbReference>
<dbReference type="Gene3D" id="3.40.950.10">
    <property type="entry name" value="Fe-only Hydrogenase (Larger Subunit), Chain L, domain 3"/>
    <property type="match status" value="1"/>
</dbReference>
<dbReference type="Gene3D" id="3.30.70.20">
    <property type="match status" value="1"/>
</dbReference>
<keyword evidence="8" id="KW-1185">Reference proteome</keyword>
<evidence type="ECO:0000313" key="8">
    <source>
        <dbReference type="Proteomes" id="UP001466331"/>
    </source>
</evidence>
<dbReference type="InterPro" id="IPR009016">
    <property type="entry name" value="Fe_hydrogenase"/>
</dbReference>
<gene>
    <name evidence="7" type="ORF">WKV44_06590</name>
</gene>
<proteinExistence type="predicted"/>
<organism evidence="7 8">
    <name type="scientific">Rarispira pelagica</name>
    <dbReference type="NCBI Taxonomy" id="3141764"/>
    <lineage>
        <taxon>Bacteria</taxon>
        <taxon>Pseudomonadati</taxon>
        <taxon>Spirochaetota</taxon>
        <taxon>Spirochaetia</taxon>
        <taxon>Winmispirales</taxon>
        <taxon>Winmispiraceae</taxon>
        <taxon>Rarispira</taxon>
    </lineage>
</organism>
<dbReference type="InterPro" id="IPR017900">
    <property type="entry name" value="4Fe4S_Fe_S_CS"/>
</dbReference>
<reference evidence="7 8" key="1">
    <citation type="submission" date="2024-03" db="EMBL/GenBank/DDBJ databases">
        <title>Ignisphaera cupida sp. nov., a hyperthermophilic hydrolytic archaeon from a hot spring of Kamchatka, and proposal of Ignisphaeraceae fam. nov.</title>
        <authorList>
            <person name="Podosokorskaya O.A."/>
            <person name="Elcheninov A.G."/>
            <person name="Maltseva A.I."/>
            <person name="Zayulina K.S."/>
            <person name="Novikov A."/>
            <person name="Merkel A.Y."/>
        </authorList>
    </citation>
    <scope>NUCLEOTIDE SEQUENCE [LARGE SCALE GENOMIC DNA]</scope>
    <source>
        <strain evidence="7 8">38H-sp</strain>
    </source>
</reference>
<feature type="domain" description="4Fe-4S ferredoxin-type" evidence="5">
    <location>
        <begin position="34"/>
        <end position="63"/>
    </location>
</feature>
<evidence type="ECO:0000259" key="6">
    <source>
        <dbReference type="PROSITE" id="PS51656"/>
    </source>
</evidence>
<evidence type="ECO:0000256" key="4">
    <source>
        <dbReference type="ARBA" id="ARBA00023014"/>
    </source>
</evidence>
<comment type="caution">
    <text evidence="7">The sequence shown here is derived from an EMBL/GenBank/DDBJ whole genome shotgun (WGS) entry which is preliminary data.</text>
</comment>